<name>A0ABT1GWJ6_9NOCA</name>
<evidence type="ECO:0000313" key="1">
    <source>
        <dbReference type="EMBL" id="MCP2159364.1"/>
    </source>
</evidence>
<sequence length="66" mass="7128">MLNPGGSAGDAEKSSGLYIACDGWHRMPRALVIIWYDSSGVFAERWNGSITRVTPTIGMPCESVVL</sequence>
<comment type="caution">
    <text evidence="1">The sequence shown here is derived from an EMBL/GenBank/DDBJ whole genome shotgun (WGS) entry which is preliminary data.</text>
</comment>
<accession>A0ABT1GWJ6</accession>
<dbReference type="Proteomes" id="UP001205740">
    <property type="component" value="Unassembled WGS sequence"/>
</dbReference>
<keyword evidence="2" id="KW-1185">Reference proteome</keyword>
<gene>
    <name evidence="1" type="ORF">LX12_000528</name>
</gene>
<dbReference type="RefSeq" id="WP_253652936.1">
    <property type="nucleotide sequence ID" value="NZ_BAAAOE010000004.1"/>
</dbReference>
<evidence type="ECO:0000313" key="2">
    <source>
        <dbReference type="Proteomes" id="UP001205740"/>
    </source>
</evidence>
<reference evidence="1 2" key="1">
    <citation type="submission" date="2022-06" db="EMBL/GenBank/DDBJ databases">
        <title>Genomic Encyclopedia of Archaeal and Bacterial Type Strains, Phase II (KMG-II): from individual species to whole genera.</title>
        <authorList>
            <person name="Goeker M."/>
        </authorList>
    </citation>
    <scope>NUCLEOTIDE SEQUENCE [LARGE SCALE GENOMIC DNA]</scope>
    <source>
        <strain evidence="1 2">DSM 45037</strain>
    </source>
</reference>
<organism evidence="1 2">
    <name type="scientific">Williamsia serinedens</name>
    <dbReference type="NCBI Taxonomy" id="391736"/>
    <lineage>
        <taxon>Bacteria</taxon>
        <taxon>Bacillati</taxon>
        <taxon>Actinomycetota</taxon>
        <taxon>Actinomycetes</taxon>
        <taxon>Mycobacteriales</taxon>
        <taxon>Nocardiaceae</taxon>
        <taxon>Williamsia</taxon>
    </lineage>
</organism>
<protein>
    <submittedName>
        <fullName evidence="1">Uncharacterized protein</fullName>
    </submittedName>
</protein>
<dbReference type="EMBL" id="JAMTCG010000001">
    <property type="protein sequence ID" value="MCP2159364.1"/>
    <property type="molecule type" value="Genomic_DNA"/>
</dbReference>
<proteinExistence type="predicted"/>